<dbReference type="Proteomes" id="UP001356095">
    <property type="component" value="Unassembled WGS sequence"/>
</dbReference>
<comment type="caution">
    <text evidence="1">The sequence shown here is derived from an EMBL/GenBank/DDBJ whole genome shotgun (WGS) entry which is preliminary data.</text>
</comment>
<evidence type="ECO:0000313" key="1">
    <source>
        <dbReference type="EMBL" id="MEE2040073.1"/>
    </source>
</evidence>
<evidence type="ECO:0000313" key="2">
    <source>
        <dbReference type="Proteomes" id="UP001356095"/>
    </source>
</evidence>
<protein>
    <submittedName>
        <fullName evidence="1">DUF6221 family protein</fullName>
    </submittedName>
</protein>
<name>A0ABU7KCW1_9ACTN</name>
<dbReference type="Pfam" id="PF19730">
    <property type="entry name" value="DUF6221"/>
    <property type="match status" value="1"/>
</dbReference>
<keyword evidence="2" id="KW-1185">Reference proteome</keyword>
<organism evidence="1 2">
    <name type="scientific">Nocardiopsis codii</name>
    <dbReference type="NCBI Taxonomy" id="3065942"/>
    <lineage>
        <taxon>Bacteria</taxon>
        <taxon>Bacillati</taxon>
        <taxon>Actinomycetota</taxon>
        <taxon>Actinomycetes</taxon>
        <taxon>Streptosporangiales</taxon>
        <taxon>Nocardiopsidaceae</taxon>
        <taxon>Nocardiopsis</taxon>
    </lineage>
</organism>
<reference evidence="1 2" key="1">
    <citation type="submission" date="2023-08" db="EMBL/GenBank/DDBJ databases">
        <authorList>
            <person name="Girao M."/>
            <person name="Carvalho M.F."/>
        </authorList>
    </citation>
    <scope>NUCLEOTIDE SEQUENCE [LARGE SCALE GENOMIC DNA]</scope>
    <source>
        <strain evidence="1 2">CT-R113</strain>
    </source>
</reference>
<accession>A0ABU7KCW1</accession>
<dbReference type="InterPro" id="IPR046193">
    <property type="entry name" value="DUF6221"/>
</dbReference>
<sequence>MTIVEFIRARLDEDETAARAATPGPWEAVIHRASPEQMRRWRAGAALLGGAVSDVVRVEVLPAIELEGNGDGGVGSVEDGVHIARWDPERGLREVAAKRAILAEHENGFPGLDYCTSCRYGHEVAPWPCPTVRALAAPWSDHPDYNPQWSPQ</sequence>
<proteinExistence type="predicted"/>
<dbReference type="RefSeq" id="WP_330093843.1">
    <property type="nucleotide sequence ID" value="NZ_JAUZMY010000026.1"/>
</dbReference>
<gene>
    <name evidence="1" type="ORF">Q8791_22920</name>
</gene>
<dbReference type="EMBL" id="JAUZMY010000026">
    <property type="protein sequence ID" value="MEE2040073.1"/>
    <property type="molecule type" value="Genomic_DNA"/>
</dbReference>